<reference evidence="2" key="1">
    <citation type="submission" date="2021-01" db="EMBL/GenBank/DDBJ databases">
        <authorList>
            <person name="Corre E."/>
            <person name="Pelletier E."/>
            <person name="Niang G."/>
            <person name="Scheremetjew M."/>
            <person name="Finn R."/>
            <person name="Kale V."/>
            <person name="Holt S."/>
            <person name="Cochrane G."/>
            <person name="Meng A."/>
            <person name="Brown T."/>
            <person name="Cohen L."/>
        </authorList>
    </citation>
    <scope>NUCLEOTIDE SEQUENCE</scope>
    <source>
        <strain evidence="2">308</strain>
    </source>
</reference>
<gene>
    <name evidence="2" type="ORF">CHYS00102_LOCUS23290</name>
</gene>
<accession>A0A7S1BTR4</accession>
<protein>
    <submittedName>
        <fullName evidence="2">Uncharacterized protein</fullName>
    </submittedName>
</protein>
<feature type="compositionally biased region" description="Polar residues" evidence="1">
    <location>
        <begin position="75"/>
        <end position="98"/>
    </location>
</feature>
<proteinExistence type="predicted"/>
<name>A0A7S1BTR4_9STRA</name>
<sequence>MLGQQSLRSLQEQDYLSCINQTVSNATDIFSEGYNVHIQNGLGNTETANSQENLIIGYNENPLVSKAEVRGKSGRTGQRAKSSRRQLQNVNSKRNGSHNLIVGEGHQYSSYGGLVAGYNNYRKRIFLL</sequence>
<evidence type="ECO:0000256" key="1">
    <source>
        <dbReference type="SAM" id="MobiDB-lite"/>
    </source>
</evidence>
<evidence type="ECO:0000313" key="2">
    <source>
        <dbReference type="EMBL" id="CAD8896076.1"/>
    </source>
</evidence>
<feature type="region of interest" description="Disordered" evidence="1">
    <location>
        <begin position="67"/>
        <end position="99"/>
    </location>
</feature>
<dbReference type="EMBL" id="HBFR01032095">
    <property type="protein sequence ID" value="CAD8896076.1"/>
    <property type="molecule type" value="Transcribed_RNA"/>
</dbReference>
<organism evidence="2">
    <name type="scientific">Corethron hystrix</name>
    <dbReference type="NCBI Taxonomy" id="216773"/>
    <lineage>
        <taxon>Eukaryota</taxon>
        <taxon>Sar</taxon>
        <taxon>Stramenopiles</taxon>
        <taxon>Ochrophyta</taxon>
        <taxon>Bacillariophyta</taxon>
        <taxon>Coscinodiscophyceae</taxon>
        <taxon>Corethrophycidae</taxon>
        <taxon>Corethrales</taxon>
        <taxon>Corethraceae</taxon>
        <taxon>Corethron</taxon>
    </lineage>
</organism>
<dbReference type="AlphaFoldDB" id="A0A7S1BTR4"/>